<dbReference type="EMBL" id="MZ130478">
    <property type="protein sequence ID" value="QWM89378.1"/>
    <property type="molecule type" value="Genomic_DNA"/>
</dbReference>
<proteinExistence type="predicted"/>
<dbReference type="RefSeq" id="YP_010358950.1">
    <property type="nucleotide sequence ID" value="NC_062768.1"/>
</dbReference>
<dbReference type="Proteomes" id="UP000827406">
    <property type="component" value="Segment"/>
</dbReference>
<dbReference type="InterPro" id="IPR036869">
    <property type="entry name" value="J_dom_sf"/>
</dbReference>
<dbReference type="SUPFAM" id="SSF46565">
    <property type="entry name" value="Chaperone J-domain"/>
    <property type="match status" value="1"/>
</dbReference>
<name>A0AAE7RY76_9CAUD</name>
<gene>
    <name evidence="1" type="primary">gp_16042</name>
</gene>
<evidence type="ECO:0000313" key="1">
    <source>
        <dbReference type="EMBL" id="QWM89378.1"/>
    </source>
</evidence>
<organism evidence="1 2">
    <name type="scientific">uncultured phage cr151_1</name>
    <dbReference type="NCBI Taxonomy" id="2986406"/>
    <lineage>
        <taxon>Viruses</taxon>
        <taxon>Duplodnaviria</taxon>
        <taxon>Heunggongvirae</taxon>
        <taxon>Uroviricota</taxon>
        <taxon>Caudoviricetes</taxon>
        <taxon>Crassvirales</taxon>
        <taxon>Steigviridae</taxon>
        <taxon>Asinivirinae</taxon>
        <taxon>Kolpuevirus</taxon>
        <taxon>Kolpuevirus coli</taxon>
    </lineage>
</organism>
<evidence type="ECO:0000313" key="2">
    <source>
        <dbReference type="Proteomes" id="UP000827406"/>
    </source>
</evidence>
<dbReference type="GeneID" id="75691856"/>
<protein>
    <submittedName>
        <fullName evidence="1">HicA toxin (mRNAse)</fullName>
    </submittedName>
</protein>
<reference evidence="1 2" key="1">
    <citation type="submission" date="2021-04" db="EMBL/GenBank/DDBJ databases">
        <authorList>
            <person name="Shkoporov A.N."/>
            <person name="Stockdale S.R."/>
            <person name="Guerin E."/>
            <person name="Ross R.P."/>
            <person name="Hill C."/>
        </authorList>
    </citation>
    <scope>NUCLEOTIDE SEQUENCE [LARGE SCALE GENOMIC DNA]</scope>
    <source>
        <strain evidence="2">cr151_1</strain>
    </source>
</reference>
<sequence>MGCLFESCYLPAGATHDEKAPYNEPLDVKHKRFVSASISYYDEVELPPDATEEQIRDAFRQKVSDGKFPKEFDIDEVVVLDD</sequence>
<dbReference type="KEGG" id="vg:75691856"/>
<accession>A0AAE7RY76</accession>
<keyword evidence="2" id="KW-1185">Reference proteome</keyword>